<feature type="transmembrane region" description="Helical" evidence="1">
    <location>
        <begin position="45"/>
        <end position="61"/>
    </location>
</feature>
<organism evidence="2 3">
    <name type="scientific">Araneus ventricosus</name>
    <name type="common">Orbweaver spider</name>
    <name type="synonym">Epeira ventricosa</name>
    <dbReference type="NCBI Taxonomy" id="182803"/>
    <lineage>
        <taxon>Eukaryota</taxon>
        <taxon>Metazoa</taxon>
        <taxon>Ecdysozoa</taxon>
        <taxon>Arthropoda</taxon>
        <taxon>Chelicerata</taxon>
        <taxon>Arachnida</taxon>
        <taxon>Araneae</taxon>
        <taxon>Araneomorphae</taxon>
        <taxon>Entelegynae</taxon>
        <taxon>Araneoidea</taxon>
        <taxon>Araneidae</taxon>
        <taxon>Araneus</taxon>
    </lineage>
</organism>
<keyword evidence="1" id="KW-1133">Transmembrane helix</keyword>
<evidence type="ECO:0000256" key="1">
    <source>
        <dbReference type="SAM" id="Phobius"/>
    </source>
</evidence>
<dbReference type="AlphaFoldDB" id="A0A4Y2PEJ3"/>
<gene>
    <name evidence="2" type="ORF">AVEN_219773_1</name>
</gene>
<sequence>MHAVRDYKHSKLPVAWSSHVYSVTIRRLFTDLYWRQFTCESITCWYFHIQLISLILAYGIFSKDKEICLRGIDSQVPKVCNDKDFGGCGQRKLTIRIYIFE</sequence>
<keyword evidence="1" id="KW-0812">Transmembrane</keyword>
<name>A0A4Y2PEJ3_ARAVE</name>
<evidence type="ECO:0000313" key="2">
    <source>
        <dbReference type="EMBL" id="GBN49774.1"/>
    </source>
</evidence>
<comment type="caution">
    <text evidence="2">The sequence shown here is derived from an EMBL/GenBank/DDBJ whole genome shotgun (WGS) entry which is preliminary data.</text>
</comment>
<evidence type="ECO:0000313" key="3">
    <source>
        <dbReference type="Proteomes" id="UP000499080"/>
    </source>
</evidence>
<proteinExistence type="predicted"/>
<dbReference type="Proteomes" id="UP000499080">
    <property type="component" value="Unassembled WGS sequence"/>
</dbReference>
<keyword evidence="1" id="KW-0472">Membrane</keyword>
<accession>A0A4Y2PEJ3</accession>
<protein>
    <submittedName>
        <fullName evidence="2">Uncharacterized protein</fullName>
    </submittedName>
</protein>
<reference evidence="2 3" key="1">
    <citation type="journal article" date="2019" name="Sci. Rep.">
        <title>Orb-weaving spider Araneus ventricosus genome elucidates the spidroin gene catalogue.</title>
        <authorList>
            <person name="Kono N."/>
            <person name="Nakamura H."/>
            <person name="Ohtoshi R."/>
            <person name="Moran D.A.P."/>
            <person name="Shinohara A."/>
            <person name="Yoshida Y."/>
            <person name="Fujiwara M."/>
            <person name="Mori M."/>
            <person name="Tomita M."/>
            <person name="Arakawa K."/>
        </authorList>
    </citation>
    <scope>NUCLEOTIDE SEQUENCE [LARGE SCALE GENOMIC DNA]</scope>
</reference>
<dbReference type="EMBL" id="BGPR01011131">
    <property type="protein sequence ID" value="GBN49774.1"/>
    <property type="molecule type" value="Genomic_DNA"/>
</dbReference>
<keyword evidence="3" id="KW-1185">Reference proteome</keyword>